<dbReference type="Gene3D" id="2.30.29.30">
    <property type="entry name" value="Pleckstrin-homology domain (PH domain)/Phosphotyrosine-binding domain (PTB)"/>
    <property type="match status" value="2"/>
</dbReference>
<dbReference type="Proteomes" id="UP001473302">
    <property type="component" value="Unassembled WGS sequence"/>
</dbReference>
<gene>
    <name evidence="3" type="ORF">MFLAVUS_001943</name>
</gene>
<feature type="region of interest" description="Disordered" evidence="1">
    <location>
        <begin position="388"/>
        <end position="408"/>
    </location>
</feature>
<dbReference type="InterPro" id="IPR011993">
    <property type="entry name" value="PH-like_dom_sf"/>
</dbReference>
<dbReference type="InterPro" id="IPR001849">
    <property type="entry name" value="PH_domain"/>
</dbReference>
<dbReference type="InterPro" id="IPR051707">
    <property type="entry name" value="PI-Interact_SigTrans_Reg"/>
</dbReference>
<evidence type="ECO:0000259" key="2">
    <source>
        <dbReference type="PROSITE" id="PS50003"/>
    </source>
</evidence>
<feature type="compositionally biased region" description="Basic and acidic residues" evidence="1">
    <location>
        <begin position="488"/>
        <end position="497"/>
    </location>
</feature>
<dbReference type="PANTHER" id="PTHR14336">
    <property type="entry name" value="TANDEM PH DOMAIN CONTAINING PROTEIN"/>
    <property type="match status" value="1"/>
</dbReference>
<evidence type="ECO:0000256" key="1">
    <source>
        <dbReference type="SAM" id="MobiDB-lite"/>
    </source>
</evidence>
<keyword evidence="4" id="KW-1185">Reference proteome</keyword>
<dbReference type="SMART" id="SM00233">
    <property type="entry name" value="PH"/>
    <property type="match status" value="2"/>
</dbReference>
<name>A0ABP9YNZ0_9FUNG</name>
<sequence length="497" mass="56329">MSLPNKSTEPISILKHTLSNQTQQSALSTRILLSDEEDEDGLNKYTSDGDNDDDDPNVEPMSAEALELLKTEKVLKAGYLLKKGEKRRTWKKRWFVLRTTKLAMYKDKKEYKLLRIIDLHEIHKVVQMRTKHKYKYVFAFVTAKRMYYVQANDQQDMDDWFRLINQAKEDQRLYDVDDDTSSMDRDQEFAKDVITSYKSNYIIQNQRRQSNGGGNYDVDLPTKPVDIPSKKPTAPLSEYSVGYTYPLSPSSDQTNQMSVIDGIASSEDDEEYGVDKLNIQSEESRNRVLIEGYLLKLGRNKGWRKRWFVLRTDTLAYYEDEKEYSPHRIIPLHHIIDSLEIDPISKTKQHCFKIIIPKRSYVLCASTENDMDSWLNALVVAISRAKKESGDASKPSTPSTPQPQHQYQPVRQLSLIPESCNNNNNNNTNTITATTYGVQKVQSTHSSADSFENISHISGVSGAGGVGGAGGALGATPTSNGLIQLHSRASERLGRAK</sequence>
<dbReference type="SUPFAM" id="SSF50729">
    <property type="entry name" value="PH domain-like"/>
    <property type="match status" value="2"/>
</dbReference>
<feature type="region of interest" description="Disordered" evidence="1">
    <location>
        <begin position="477"/>
        <end position="497"/>
    </location>
</feature>
<feature type="domain" description="PH" evidence="2">
    <location>
        <begin position="73"/>
        <end position="169"/>
    </location>
</feature>
<feature type="domain" description="PH" evidence="2">
    <location>
        <begin position="287"/>
        <end position="383"/>
    </location>
</feature>
<evidence type="ECO:0000313" key="4">
    <source>
        <dbReference type="Proteomes" id="UP001473302"/>
    </source>
</evidence>
<protein>
    <recommendedName>
        <fullName evidence="2">PH domain-containing protein</fullName>
    </recommendedName>
</protein>
<feature type="compositionally biased region" description="Low complexity" evidence="1">
    <location>
        <begin position="395"/>
        <end position="408"/>
    </location>
</feature>
<accession>A0ABP9YNZ0</accession>
<feature type="region of interest" description="Disordered" evidence="1">
    <location>
        <begin position="40"/>
        <end position="59"/>
    </location>
</feature>
<organism evidence="3 4">
    <name type="scientific">Mucor flavus</name>
    <dbReference type="NCBI Taxonomy" id="439312"/>
    <lineage>
        <taxon>Eukaryota</taxon>
        <taxon>Fungi</taxon>
        <taxon>Fungi incertae sedis</taxon>
        <taxon>Mucoromycota</taxon>
        <taxon>Mucoromycotina</taxon>
        <taxon>Mucoromycetes</taxon>
        <taxon>Mucorales</taxon>
        <taxon>Mucorineae</taxon>
        <taxon>Mucoraceae</taxon>
        <taxon>Mucor</taxon>
    </lineage>
</organism>
<feature type="region of interest" description="Disordered" evidence="1">
    <location>
        <begin position="206"/>
        <end position="231"/>
    </location>
</feature>
<reference evidence="3 4" key="1">
    <citation type="submission" date="2024-04" db="EMBL/GenBank/DDBJ databases">
        <title>genome sequences of Mucor flavus KT1a and Helicostylum pulchrum KT1b strains isolated from the surface of a dry-aged beef.</title>
        <authorList>
            <person name="Toyotome T."/>
            <person name="Hosono M."/>
            <person name="Torimaru M."/>
            <person name="Fukuda K."/>
            <person name="Mikami N."/>
        </authorList>
    </citation>
    <scope>NUCLEOTIDE SEQUENCE [LARGE SCALE GENOMIC DNA]</scope>
    <source>
        <strain evidence="3 4">KT1a</strain>
    </source>
</reference>
<dbReference type="Pfam" id="PF00169">
    <property type="entry name" value="PH"/>
    <property type="match status" value="2"/>
</dbReference>
<dbReference type="PROSITE" id="PS50003">
    <property type="entry name" value="PH_DOMAIN"/>
    <property type="match status" value="2"/>
</dbReference>
<dbReference type="EMBL" id="BAABUK010000003">
    <property type="protein sequence ID" value="GAA5808552.1"/>
    <property type="molecule type" value="Genomic_DNA"/>
</dbReference>
<proteinExistence type="predicted"/>
<comment type="caution">
    <text evidence="3">The sequence shown here is derived from an EMBL/GenBank/DDBJ whole genome shotgun (WGS) entry which is preliminary data.</text>
</comment>
<evidence type="ECO:0000313" key="3">
    <source>
        <dbReference type="EMBL" id="GAA5808552.1"/>
    </source>
</evidence>